<evidence type="ECO:0000256" key="1">
    <source>
        <dbReference type="SAM" id="MobiDB-lite"/>
    </source>
</evidence>
<evidence type="ECO:0000313" key="2">
    <source>
        <dbReference type="EMBL" id="TKW48659.1"/>
    </source>
</evidence>
<gene>
    <name evidence="2" type="ORF">CTA1_8501</name>
</gene>
<reference evidence="2 3" key="1">
    <citation type="journal article" date="2019" name="PLoS ONE">
        <title>Comparative genome analysis indicates high evolutionary potential of pathogenicity genes in Colletotrichum tanaceti.</title>
        <authorList>
            <person name="Lelwala R.V."/>
            <person name="Korhonen P.K."/>
            <person name="Young N.D."/>
            <person name="Scott J.B."/>
            <person name="Ades P.A."/>
            <person name="Gasser R.B."/>
            <person name="Taylor P.W.J."/>
        </authorList>
    </citation>
    <scope>NUCLEOTIDE SEQUENCE [LARGE SCALE GENOMIC DNA]</scope>
    <source>
        <strain evidence="2">BRIP57314</strain>
    </source>
</reference>
<sequence length="186" mass="20240">DNFTYLVSLQARIGYLSSPSRTRNGFGRRVGRPGSHGGRKLTRTTLPSQRDGQPAPLEQSLTPGPPEITTRDAVTDPQRPGSYTLRLWGRPALLPHPGLHMPCRHGPQLISVIAGPSFKGPGYDHGSASGLSSEQRTVWFPRLRSSLCSPSPCSIIDRDPEHEKTSRRGDAHSDPRLSTTPFDATG</sequence>
<dbReference type="EMBL" id="PJEX01000806">
    <property type="protein sequence ID" value="TKW48659.1"/>
    <property type="molecule type" value="Genomic_DNA"/>
</dbReference>
<feature type="compositionally biased region" description="Basic and acidic residues" evidence="1">
    <location>
        <begin position="156"/>
        <end position="175"/>
    </location>
</feature>
<accession>A0A4U6X1N6</accession>
<protein>
    <submittedName>
        <fullName evidence="2">Uncharacterized protein</fullName>
    </submittedName>
</protein>
<name>A0A4U6X1N6_9PEZI</name>
<comment type="caution">
    <text evidence="2">The sequence shown here is derived from an EMBL/GenBank/DDBJ whole genome shotgun (WGS) entry which is preliminary data.</text>
</comment>
<dbReference type="AlphaFoldDB" id="A0A4U6X1N6"/>
<evidence type="ECO:0000313" key="3">
    <source>
        <dbReference type="Proteomes" id="UP000310108"/>
    </source>
</evidence>
<organism evidence="2 3">
    <name type="scientific">Colletotrichum tanaceti</name>
    <dbReference type="NCBI Taxonomy" id="1306861"/>
    <lineage>
        <taxon>Eukaryota</taxon>
        <taxon>Fungi</taxon>
        <taxon>Dikarya</taxon>
        <taxon>Ascomycota</taxon>
        <taxon>Pezizomycotina</taxon>
        <taxon>Sordariomycetes</taxon>
        <taxon>Hypocreomycetidae</taxon>
        <taxon>Glomerellales</taxon>
        <taxon>Glomerellaceae</taxon>
        <taxon>Colletotrichum</taxon>
        <taxon>Colletotrichum destructivum species complex</taxon>
    </lineage>
</organism>
<feature type="compositionally biased region" description="Polar residues" evidence="1">
    <location>
        <begin position="176"/>
        <end position="186"/>
    </location>
</feature>
<keyword evidence="3" id="KW-1185">Reference proteome</keyword>
<feature type="non-terminal residue" evidence="2">
    <location>
        <position position="1"/>
    </location>
</feature>
<proteinExistence type="predicted"/>
<dbReference type="Proteomes" id="UP000310108">
    <property type="component" value="Unassembled WGS sequence"/>
</dbReference>
<feature type="region of interest" description="Disordered" evidence="1">
    <location>
        <begin position="151"/>
        <end position="186"/>
    </location>
</feature>
<feature type="region of interest" description="Disordered" evidence="1">
    <location>
        <begin position="17"/>
        <end position="82"/>
    </location>
</feature>